<evidence type="ECO:0000256" key="1">
    <source>
        <dbReference type="SAM" id="MobiDB-lite"/>
    </source>
</evidence>
<comment type="caution">
    <text evidence="3">The sequence shown here is derived from an EMBL/GenBank/DDBJ whole genome shotgun (WGS) entry which is preliminary data.</text>
</comment>
<sequence length="418" mass="46776">MNFTRKIDRAMQWAGEKMGAEAKATHTDEFRELESEMDIRHEGRGRPAGMERLLKSMGIYTRWLSRHCDALEDRNRSMPLAHLGRTMSAHAAELSDTEYSRRLASMGVANEQLAELQTTYLDCANATWLQHIERNLAMMKEYQAARKKLESRRLAYDATMGKMQKAKKDDIRLEEELRVNKTKFDDSTEDVLQRMQDIREAEQDTIGALTSFLDAELEFHERAANELRRIRRSWTAAGSAEPSRPPSQGGSDLERIYSNVSARSQPVRNTVISQAYEGTASPPVCKLARTMTAREAPPPPPPPASTRPPMLRSATFDARHPPVVRARAASTSFSRMPPTSSVPESREDNVFDDNSCYGGDNTPSWGERSVSPATSYGSLHVNNPQVAVESKKAPPPPVNRAKKPPPPPVPRKLSTTGY</sequence>
<dbReference type="GO" id="GO:0005737">
    <property type="term" value="C:cytoplasm"/>
    <property type="evidence" value="ECO:0007669"/>
    <property type="project" value="InterPro"/>
</dbReference>
<feature type="compositionally biased region" description="Polar residues" evidence="1">
    <location>
        <begin position="330"/>
        <end position="343"/>
    </location>
</feature>
<evidence type="ECO:0000313" key="4">
    <source>
        <dbReference type="Proteomes" id="UP000827724"/>
    </source>
</evidence>
<gene>
    <name evidence="3" type="ORF">Trco_007915</name>
</gene>
<feature type="compositionally biased region" description="Polar residues" evidence="1">
    <location>
        <begin position="371"/>
        <end position="385"/>
    </location>
</feature>
<dbReference type="InterPro" id="IPR004148">
    <property type="entry name" value="BAR_dom"/>
</dbReference>
<dbReference type="SUPFAM" id="SSF103657">
    <property type="entry name" value="BAR/IMD domain-like"/>
    <property type="match status" value="1"/>
</dbReference>
<keyword evidence="4" id="KW-1185">Reference proteome</keyword>
<protein>
    <recommendedName>
        <fullName evidence="2">BAR domain-containing protein</fullName>
    </recommendedName>
</protein>
<dbReference type="AlphaFoldDB" id="A0A9P8QDJ6"/>
<evidence type="ECO:0000259" key="2">
    <source>
        <dbReference type="PROSITE" id="PS51021"/>
    </source>
</evidence>
<proteinExistence type="predicted"/>
<organism evidence="3 4">
    <name type="scientific">Trichoderma cornu-damae</name>
    <dbReference type="NCBI Taxonomy" id="654480"/>
    <lineage>
        <taxon>Eukaryota</taxon>
        <taxon>Fungi</taxon>
        <taxon>Dikarya</taxon>
        <taxon>Ascomycota</taxon>
        <taxon>Pezizomycotina</taxon>
        <taxon>Sordariomycetes</taxon>
        <taxon>Hypocreomycetidae</taxon>
        <taxon>Hypocreales</taxon>
        <taxon>Hypocreaceae</taxon>
        <taxon>Trichoderma</taxon>
    </lineage>
</organism>
<name>A0A9P8QDJ6_9HYPO</name>
<dbReference type="Pfam" id="PF03114">
    <property type="entry name" value="BAR"/>
    <property type="match status" value="1"/>
</dbReference>
<accession>A0A9P8QDJ6</accession>
<reference evidence="3" key="1">
    <citation type="submission" date="2021-08" db="EMBL/GenBank/DDBJ databases">
        <title>Chromosome-Level Trichoderma cornu-damae using Hi-C Data.</title>
        <authorList>
            <person name="Kim C.S."/>
        </authorList>
    </citation>
    <scope>NUCLEOTIDE SEQUENCE</scope>
    <source>
        <strain evidence="3">KA19-0412C</strain>
    </source>
</reference>
<feature type="compositionally biased region" description="Pro residues" evidence="1">
    <location>
        <begin position="296"/>
        <end position="306"/>
    </location>
</feature>
<evidence type="ECO:0000313" key="3">
    <source>
        <dbReference type="EMBL" id="KAH6603140.1"/>
    </source>
</evidence>
<dbReference type="SMART" id="SM00721">
    <property type="entry name" value="BAR"/>
    <property type="match status" value="1"/>
</dbReference>
<feature type="compositionally biased region" description="Pro residues" evidence="1">
    <location>
        <begin position="393"/>
        <end position="410"/>
    </location>
</feature>
<dbReference type="OrthoDB" id="14167at2759"/>
<dbReference type="Gene3D" id="1.20.1270.60">
    <property type="entry name" value="Arfaptin homology (AH) domain/BAR domain"/>
    <property type="match status" value="1"/>
</dbReference>
<dbReference type="EMBL" id="JAIWOZ010000007">
    <property type="protein sequence ID" value="KAH6603140.1"/>
    <property type="molecule type" value="Genomic_DNA"/>
</dbReference>
<dbReference type="PROSITE" id="PS51021">
    <property type="entry name" value="BAR"/>
    <property type="match status" value="1"/>
</dbReference>
<feature type="region of interest" description="Disordered" evidence="1">
    <location>
        <begin position="293"/>
        <end position="418"/>
    </location>
</feature>
<dbReference type="Proteomes" id="UP000827724">
    <property type="component" value="Unassembled WGS sequence"/>
</dbReference>
<dbReference type="InterPro" id="IPR027267">
    <property type="entry name" value="AH/BAR_dom_sf"/>
</dbReference>
<feature type="domain" description="BAR" evidence="2">
    <location>
        <begin position="21"/>
        <end position="243"/>
    </location>
</feature>